<dbReference type="InterPro" id="IPR001650">
    <property type="entry name" value="Helicase_C-like"/>
</dbReference>
<sequence>MPGAWLDLSPQADARQVKPEDNAQPQLRGGYIDLTGDDDVLFPNADPFPELANAYQPNQTAPADAFTQEWMSTEDLAQFLLAPTPAGGGYAYVNQAWNHQGPTEPDPMQGPVGEPRKMALEEELFGDDDPLPISRASPEAVDHLIRNITTADDLPPPMREQTPKAMESQLMEHQKIALTWLLKMENGNKTKGGILADEMGLGKTVEALSLILANPSRDPACKTTLIIAPVALMKQWEKELERHVRPTHRLKVYIYHGNGKKADFNKLRSYDVVLTTFGTLSSEMKTKEKRVEAEAAQRERQDPRYIRPAKETLALLGRECMWYRVIIDEAQCIKNRSTLVSKAANDLQSRYRLCMTGTPMMNSIDELFPLIRFLKIPPYHEWGRFSDSISRPLRANDAVRKRAMNRVQALLKSIMLRRGKTTVVDGKQICEIPPKHTKHQPVEFSDEEQQLYKAVETHSQLKFNKYLENGTVNNNYANVLVMLLRLRQICCHPHLVQDLGVQVSTEGIAEDDLLIRARQLSDDVVKRLQDAEGFECPICLEADLNPTIIMPCGHTACGECFQKLVDPALREGNEDSVPKCPHCRGTLSSSRITDYQHFCKVYCPEKLDSVGGTSDAESYPEEEEEEEEEEDDDDSLDGFIVPDDDFEDDHRQDEQNESDDAQGPVQVKKVKGKAKAMGKTNAKPKATLAQLKKESLRNKKAKRKYLKRLQKTWTSSAKIDKTMELLTAIHANDPTEKTLIFSQFTSLLDLLEVPLLQQNFTYQRYDGSMQMNDRVEAVNRFMDHANEKIMLVSLKAGNAGLNLYKASQVIILDPFWNPFIEDQAVDRAHRMPQHREVHVHRVLVPETVEDRICALQDKKRDIINTALDERAGKSITRLGVRELQYLFGLRDHA</sequence>
<dbReference type="InterPro" id="IPR014001">
    <property type="entry name" value="Helicase_ATP-bd"/>
</dbReference>
<dbReference type="SUPFAM" id="SSF52540">
    <property type="entry name" value="P-loop containing nucleoside triphosphate hydrolases"/>
    <property type="match status" value="2"/>
</dbReference>
<reference evidence="11" key="1">
    <citation type="journal article" date="2020" name="Stud. Mycol.">
        <title>101 Dothideomycetes genomes: a test case for predicting lifestyles and emergence of pathogens.</title>
        <authorList>
            <person name="Haridas S."/>
            <person name="Albert R."/>
            <person name="Binder M."/>
            <person name="Bloem J."/>
            <person name="Labutti K."/>
            <person name="Salamov A."/>
            <person name="Andreopoulos B."/>
            <person name="Baker S."/>
            <person name="Barry K."/>
            <person name="Bills G."/>
            <person name="Bluhm B."/>
            <person name="Cannon C."/>
            <person name="Castanera R."/>
            <person name="Culley D."/>
            <person name="Daum C."/>
            <person name="Ezra D."/>
            <person name="Gonzalez J."/>
            <person name="Henrissat B."/>
            <person name="Kuo A."/>
            <person name="Liang C."/>
            <person name="Lipzen A."/>
            <person name="Lutzoni F."/>
            <person name="Magnuson J."/>
            <person name="Mondo S."/>
            <person name="Nolan M."/>
            <person name="Ohm R."/>
            <person name="Pangilinan J."/>
            <person name="Park H.-J."/>
            <person name="Ramirez L."/>
            <person name="Alfaro M."/>
            <person name="Sun H."/>
            <person name="Tritt A."/>
            <person name="Yoshinaga Y."/>
            <person name="Zwiers L.-H."/>
            <person name="Turgeon B."/>
            <person name="Goodwin S."/>
            <person name="Spatafora J."/>
            <person name="Crous P."/>
            <person name="Grigoriev I."/>
        </authorList>
    </citation>
    <scope>NUCLEOTIDE SEQUENCE</scope>
    <source>
        <strain evidence="11">CBS 122368</strain>
    </source>
</reference>
<dbReference type="GO" id="GO:0005524">
    <property type="term" value="F:ATP binding"/>
    <property type="evidence" value="ECO:0007669"/>
    <property type="project" value="UniProtKB-KW"/>
</dbReference>
<name>A0A6A6I847_9PLEO</name>
<dbReference type="InterPro" id="IPR027417">
    <property type="entry name" value="P-loop_NTPase"/>
</dbReference>
<evidence type="ECO:0000256" key="2">
    <source>
        <dbReference type="ARBA" id="ARBA00022741"/>
    </source>
</evidence>
<dbReference type="CDD" id="cd18008">
    <property type="entry name" value="DEXDc_SHPRH-like"/>
    <property type="match status" value="1"/>
</dbReference>
<dbReference type="GO" id="GO:0016787">
    <property type="term" value="F:hydrolase activity"/>
    <property type="evidence" value="ECO:0007669"/>
    <property type="project" value="UniProtKB-KW"/>
</dbReference>
<evidence type="ECO:0000313" key="11">
    <source>
        <dbReference type="EMBL" id="KAF2246725.1"/>
    </source>
</evidence>
<dbReference type="AlphaFoldDB" id="A0A6A6I847"/>
<dbReference type="OrthoDB" id="423559at2759"/>
<dbReference type="GO" id="GO:0004386">
    <property type="term" value="F:helicase activity"/>
    <property type="evidence" value="ECO:0007669"/>
    <property type="project" value="UniProtKB-KW"/>
</dbReference>
<dbReference type="GO" id="GO:0008094">
    <property type="term" value="F:ATP-dependent activity, acting on DNA"/>
    <property type="evidence" value="ECO:0007669"/>
    <property type="project" value="TreeGrafter"/>
</dbReference>
<dbReference type="SMART" id="SM00487">
    <property type="entry name" value="DEXDc"/>
    <property type="match status" value="1"/>
</dbReference>
<dbReference type="Gene3D" id="3.40.50.300">
    <property type="entry name" value="P-loop containing nucleotide triphosphate hydrolases"/>
    <property type="match status" value="2"/>
</dbReference>
<comment type="similarity">
    <text evidence="1">Belongs to the SNF2/RAD54 helicase family.</text>
</comment>
<dbReference type="Pfam" id="PF13920">
    <property type="entry name" value="zf-C3HC4_3"/>
    <property type="match status" value="1"/>
</dbReference>
<evidence type="ECO:0000256" key="6">
    <source>
        <dbReference type="PROSITE-ProRule" id="PRU00175"/>
    </source>
</evidence>
<dbReference type="EMBL" id="ML987198">
    <property type="protein sequence ID" value="KAF2246725.1"/>
    <property type="molecule type" value="Genomic_DNA"/>
</dbReference>
<evidence type="ECO:0000256" key="1">
    <source>
        <dbReference type="ARBA" id="ARBA00007025"/>
    </source>
</evidence>
<dbReference type="InterPro" id="IPR049730">
    <property type="entry name" value="SNF2/RAD54-like_C"/>
</dbReference>
<dbReference type="InterPro" id="IPR001841">
    <property type="entry name" value="Znf_RING"/>
</dbReference>
<dbReference type="InterPro" id="IPR038718">
    <property type="entry name" value="SNF2-like_sf"/>
</dbReference>
<dbReference type="PROSITE" id="PS51194">
    <property type="entry name" value="HELICASE_CTER"/>
    <property type="match status" value="1"/>
</dbReference>
<accession>A0A6A6I847</accession>
<protein>
    <recommendedName>
        <fullName evidence="13">SWI/SNF family DNA-dependent ATPase Ris1</fullName>
    </recommendedName>
</protein>
<proteinExistence type="inferred from homology"/>
<keyword evidence="5" id="KW-0067">ATP-binding</keyword>
<dbReference type="Gene3D" id="3.30.40.10">
    <property type="entry name" value="Zinc/RING finger domain, C3HC4 (zinc finger)"/>
    <property type="match status" value="1"/>
</dbReference>
<evidence type="ECO:0000256" key="5">
    <source>
        <dbReference type="ARBA" id="ARBA00022840"/>
    </source>
</evidence>
<keyword evidence="4" id="KW-0347">Helicase</keyword>
<evidence type="ECO:0000259" key="8">
    <source>
        <dbReference type="PROSITE" id="PS50089"/>
    </source>
</evidence>
<dbReference type="SMART" id="SM00490">
    <property type="entry name" value="HELICc"/>
    <property type="match status" value="1"/>
</dbReference>
<feature type="domain" description="Helicase ATP-binding" evidence="9">
    <location>
        <begin position="184"/>
        <end position="377"/>
    </location>
</feature>
<dbReference type="SUPFAM" id="SSF57850">
    <property type="entry name" value="RING/U-box"/>
    <property type="match status" value="1"/>
</dbReference>
<feature type="region of interest" description="Disordered" evidence="7">
    <location>
        <begin position="610"/>
        <end position="682"/>
    </location>
</feature>
<keyword evidence="6" id="KW-0862">Zinc</keyword>
<dbReference type="GO" id="GO:0005634">
    <property type="term" value="C:nucleus"/>
    <property type="evidence" value="ECO:0007669"/>
    <property type="project" value="TreeGrafter"/>
</dbReference>
<evidence type="ECO:0000259" key="9">
    <source>
        <dbReference type="PROSITE" id="PS51192"/>
    </source>
</evidence>
<dbReference type="InterPro" id="IPR013083">
    <property type="entry name" value="Znf_RING/FYVE/PHD"/>
</dbReference>
<keyword evidence="6" id="KW-0863">Zinc-finger</keyword>
<keyword evidence="6" id="KW-0479">Metal-binding</keyword>
<evidence type="ECO:0008006" key="13">
    <source>
        <dbReference type="Google" id="ProtNLM"/>
    </source>
</evidence>
<feature type="domain" description="Helicase C-terminal" evidence="10">
    <location>
        <begin position="721"/>
        <end position="879"/>
    </location>
</feature>
<dbReference type="Proteomes" id="UP000800094">
    <property type="component" value="Unassembled WGS sequence"/>
</dbReference>
<keyword evidence="3" id="KW-0378">Hydrolase</keyword>
<dbReference type="InterPro" id="IPR000330">
    <property type="entry name" value="SNF2_N"/>
</dbReference>
<organism evidence="11 12">
    <name type="scientific">Trematosphaeria pertusa</name>
    <dbReference type="NCBI Taxonomy" id="390896"/>
    <lineage>
        <taxon>Eukaryota</taxon>
        <taxon>Fungi</taxon>
        <taxon>Dikarya</taxon>
        <taxon>Ascomycota</taxon>
        <taxon>Pezizomycotina</taxon>
        <taxon>Dothideomycetes</taxon>
        <taxon>Pleosporomycetidae</taxon>
        <taxon>Pleosporales</taxon>
        <taxon>Massarineae</taxon>
        <taxon>Trematosphaeriaceae</taxon>
        <taxon>Trematosphaeria</taxon>
    </lineage>
</organism>
<dbReference type="PROSITE" id="PS51192">
    <property type="entry name" value="HELICASE_ATP_BIND_1"/>
    <property type="match status" value="1"/>
</dbReference>
<dbReference type="SMART" id="SM00184">
    <property type="entry name" value="RING"/>
    <property type="match status" value="1"/>
</dbReference>
<dbReference type="Pfam" id="PF00176">
    <property type="entry name" value="SNF2-rel_dom"/>
    <property type="match status" value="1"/>
</dbReference>
<keyword evidence="2" id="KW-0547">Nucleotide-binding</keyword>
<dbReference type="Gene3D" id="3.40.50.10810">
    <property type="entry name" value="Tandem AAA-ATPase domain"/>
    <property type="match status" value="1"/>
</dbReference>
<feature type="compositionally biased region" description="Acidic residues" evidence="7">
    <location>
        <begin position="618"/>
        <end position="647"/>
    </location>
</feature>
<gene>
    <name evidence="11" type="ORF">BU26DRAFT_431154</name>
</gene>
<dbReference type="PROSITE" id="PS50089">
    <property type="entry name" value="ZF_RING_2"/>
    <property type="match status" value="1"/>
</dbReference>
<dbReference type="Pfam" id="PF00271">
    <property type="entry name" value="Helicase_C"/>
    <property type="match status" value="1"/>
</dbReference>
<dbReference type="InterPro" id="IPR050628">
    <property type="entry name" value="SNF2_RAD54_helicase_TF"/>
</dbReference>
<dbReference type="RefSeq" id="XP_033681729.1">
    <property type="nucleotide sequence ID" value="XM_033823919.1"/>
</dbReference>
<feature type="region of interest" description="Disordered" evidence="7">
    <location>
        <begin position="1"/>
        <end position="29"/>
    </location>
</feature>
<evidence type="ECO:0000256" key="4">
    <source>
        <dbReference type="ARBA" id="ARBA00022806"/>
    </source>
</evidence>
<dbReference type="GO" id="GO:0005737">
    <property type="term" value="C:cytoplasm"/>
    <property type="evidence" value="ECO:0007669"/>
    <property type="project" value="TreeGrafter"/>
</dbReference>
<evidence type="ECO:0000256" key="7">
    <source>
        <dbReference type="SAM" id="MobiDB-lite"/>
    </source>
</evidence>
<evidence type="ECO:0000313" key="12">
    <source>
        <dbReference type="Proteomes" id="UP000800094"/>
    </source>
</evidence>
<dbReference type="CDD" id="cd18793">
    <property type="entry name" value="SF2_C_SNF"/>
    <property type="match status" value="1"/>
</dbReference>
<keyword evidence="12" id="KW-1185">Reference proteome</keyword>
<dbReference type="GO" id="GO:0000724">
    <property type="term" value="P:double-strand break repair via homologous recombination"/>
    <property type="evidence" value="ECO:0007669"/>
    <property type="project" value="TreeGrafter"/>
</dbReference>
<dbReference type="PANTHER" id="PTHR45626">
    <property type="entry name" value="TRANSCRIPTION TERMINATION FACTOR 2-RELATED"/>
    <property type="match status" value="1"/>
</dbReference>
<dbReference type="GeneID" id="54577249"/>
<dbReference type="GO" id="GO:0008270">
    <property type="term" value="F:zinc ion binding"/>
    <property type="evidence" value="ECO:0007669"/>
    <property type="project" value="UniProtKB-KW"/>
</dbReference>
<evidence type="ECO:0000256" key="3">
    <source>
        <dbReference type="ARBA" id="ARBA00022801"/>
    </source>
</evidence>
<dbReference type="FunFam" id="3.40.50.300:FF:002380">
    <property type="entry name" value="SWI/SNF family DNA-dependent ATPase, putative"/>
    <property type="match status" value="1"/>
</dbReference>
<feature type="domain" description="RING-type" evidence="8">
    <location>
        <begin position="536"/>
        <end position="584"/>
    </location>
</feature>
<evidence type="ECO:0000259" key="10">
    <source>
        <dbReference type="PROSITE" id="PS51194"/>
    </source>
</evidence>
<dbReference type="PANTHER" id="PTHR45626:SF16">
    <property type="entry name" value="ATP-DEPENDENT HELICASE ULS1"/>
    <property type="match status" value="1"/>
</dbReference>